<feature type="transmembrane region" description="Helical" evidence="7">
    <location>
        <begin position="169"/>
        <end position="184"/>
    </location>
</feature>
<proteinExistence type="inferred from homology"/>
<dbReference type="PANTHER" id="PTHR43663">
    <property type="entry name" value="CHROMATE TRANSPORT PROTEIN-RELATED"/>
    <property type="match status" value="1"/>
</dbReference>
<evidence type="ECO:0000256" key="1">
    <source>
        <dbReference type="ARBA" id="ARBA00004651"/>
    </source>
</evidence>
<sequence>MAALFFMFSKIGLFSIGGGYAVIAVIQEQLVIKSGWISQQAFTDMIAISQMTPGPLAINISTFVGMQLSGIPGAVAATLGCVSAGVIISLLLGIFFRKYENSFFVSSVLSGLKATSLGLIFYAGLTILLLTFYGVSDLVDVPWPAIPDFTALALFAASFFALRKWKPHPILLMLAGGAAGLALYL</sequence>
<evidence type="ECO:0000256" key="3">
    <source>
        <dbReference type="ARBA" id="ARBA00022475"/>
    </source>
</evidence>
<dbReference type="InterPro" id="IPR003370">
    <property type="entry name" value="Chromate_transpt"/>
</dbReference>
<feature type="transmembrane region" description="Helical" evidence="7">
    <location>
        <begin position="117"/>
        <end position="135"/>
    </location>
</feature>
<feature type="transmembrane region" description="Helical" evidence="7">
    <location>
        <begin position="6"/>
        <end position="26"/>
    </location>
</feature>
<gene>
    <name evidence="8" type="ORF">H9L42_06715</name>
</gene>
<evidence type="ECO:0000313" key="9">
    <source>
        <dbReference type="Proteomes" id="UP000602647"/>
    </source>
</evidence>
<feature type="transmembrane region" description="Helical" evidence="7">
    <location>
        <begin position="74"/>
        <end position="96"/>
    </location>
</feature>
<dbReference type="InterPro" id="IPR052518">
    <property type="entry name" value="CHR_Transporter"/>
</dbReference>
<keyword evidence="5 7" id="KW-1133">Transmembrane helix</keyword>
<evidence type="ECO:0000256" key="2">
    <source>
        <dbReference type="ARBA" id="ARBA00005262"/>
    </source>
</evidence>
<organism evidence="8 9">
    <name type="scientific">Zhenpiania hominis</name>
    <dbReference type="NCBI Taxonomy" id="2763644"/>
    <lineage>
        <taxon>Bacteria</taxon>
        <taxon>Bacillati</taxon>
        <taxon>Bacillota</taxon>
        <taxon>Clostridia</taxon>
        <taxon>Peptostreptococcales</taxon>
        <taxon>Anaerovoracaceae</taxon>
        <taxon>Zhenpiania</taxon>
    </lineage>
</organism>
<evidence type="ECO:0000313" key="8">
    <source>
        <dbReference type="EMBL" id="MBC6679516.1"/>
    </source>
</evidence>
<keyword evidence="3" id="KW-1003">Cell membrane</keyword>
<reference evidence="8" key="1">
    <citation type="submission" date="2020-08" db="EMBL/GenBank/DDBJ databases">
        <title>Genome public.</title>
        <authorList>
            <person name="Liu C."/>
            <person name="Sun Q."/>
        </authorList>
    </citation>
    <scope>NUCLEOTIDE SEQUENCE</scope>
    <source>
        <strain evidence="8">BX12</strain>
    </source>
</reference>
<keyword evidence="9" id="KW-1185">Reference proteome</keyword>
<dbReference type="RefSeq" id="WP_187302624.1">
    <property type="nucleotide sequence ID" value="NZ_CBCTON010000020.1"/>
</dbReference>
<dbReference type="GO" id="GO:0015109">
    <property type="term" value="F:chromate transmembrane transporter activity"/>
    <property type="evidence" value="ECO:0007669"/>
    <property type="project" value="InterPro"/>
</dbReference>
<keyword evidence="6 7" id="KW-0472">Membrane</keyword>
<dbReference type="EMBL" id="JACRYT010000005">
    <property type="protein sequence ID" value="MBC6679516.1"/>
    <property type="molecule type" value="Genomic_DNA"/>
</dbReference>
<dbReference type="Proteomes" id="UP000602647">
    <property type="component" value="Unassembled WGS sequence"/>
</dbReference>
<evidence type="ECO:0000256" key="7">
    <source>
        <dbReference type="SAM" id="Phobius"/>
    </source>
</evidence>
<name>A0A923NI85_9FIRM</name>
<comment type="subcellular location">
    <subcellularLocation>
        <location evidence="1">Cell membrane</location>
        <topology evidence="1">Multi-pass membrane protein</topology>
    </subcellularLocation>
</comment>
<feature type="transmembrane region" description="Helical" evidence="7">
    <location>
        <begin position="47"/>
        <end position="68"/>
    </location>
</feature>
<comment type="similarity">
    <text evidence="2">Belongs to the chromate ion transporter (CHR) (TC 2.A.51) family.</text>
</comment>
<accession>A0A923NI85</accession>
<dbReference type="AlphaFoldDB" id="A0A923NI85"/>
<dbReference type="PANTHER" id="PTHR43663:SF1">
    <property type="entry name" value="CHROMATE TRANSPORTER"/>
    <property type="match status" value="1"/>
</dbReference>
<evidence type="ECO:0000256" key="6">
    <source>
        <dbReference type="ARBA" id="ARBA00023136"/>
    </source>
</evidence>
<dbReference type="GO" id="GO:0005886">
    <property type="term" value="C:plasma membrane"/>
    <property type="evidence" value="ECO:0007669"/>
    <property type="project" value="UniProtKB-SubCell"/>
</dbReference>
<evidence type="ECO:0000256" key="4">
    <source>
        <dbReference type="ARBA" id="ARBA00022692"/>
    </source>
</evidence>
<evidence type="ECO:0000256" key="5">
    <source>
        <dbReference type="ARBA" id="ARBA00022989"/>
    </source>
</evidence>
<protein>
    <submittedName>
        <fullName evidence="8">Chromate transporter</fullName>
    </submittedName>
</protein>
<feature type="transmembrane region" description="Helical" evidence="7">
    <location>
        <begin position="141"/>
        <end position="162"/>
    </location>
</feature>
<keyword evidence="4 7" id="KW-0812">Transmembrane</keyword>
<dbReference type="Pfam" id="PF02417">
    <property type="entry name" value="Chromate_transp"/>
    <property type="match status" value="1"/>
</dbReference>
<comment type="caution">
    <text evidence="8">The sequence shown here is derived from an EMBL/GenBank/DDBJ whole genome shotgun (WGS) entry which is preliminary data.</text>
</comment>